<dbReference type="PRINTS" id="PR00081">
    <property type="entry name" value="GDHRDH"/>
</dbReference>
<dbReference type="AlphaFoldDB" id="W7TXV3"/>
<dbReference type="PANTHER" id="PTHR42760:SF78">
    <property type="entry name" value="3-OXOACYL-[ACYL-CARRIER-PROTEIN] REDUCTASE [NADH]"/>
    <property type="match status" value="1"/>
</dbReference>
<dbReference type="PRINTS" id="PR00080">
    <property type="entry name" value="SDRFAMILY"/>
</dbReference>
<dbReference type="PANTHER" id="PTHR42760">
    <property type="entry name" value="SHORT-CHAIN DEHYDROGENASES/REDUCTASES FAMILY MEMBER"/>
    <property type="match status" value="1"/>
</dbReference>
<proteinExistence type="inferred from homology"/>
<organism evidence="3 4">
    <name type="scientific">Nannochloropsis gaditana</name>
    <dbReference type="NCBI Taxonomy" id="72520"/>
    <lineage>
        <taxon>Eukaryota</taxon>
        <taxon>Sar</taxon>
        <taxon>Stramenopiles</taxon>
        <taxon>Ochrophyta</taxon>
        <taxon>Eustigmatophyceae</taxon>
        <taxon>Eustigmatales</taxon>
        <taxon>Monodopsidaceae</taxon>
        <taxon>Nannochloropsis</taxon>
    </lineage>
</organism>
<dbReference type="Pfam" id="PF13561">
    <property type="entry name" value="adh_short_C2"/>
    <property type="match status" value="1"/>
</dbReference>
<reference evidence="3 4" key="1">
    <citation type="journal article" date="2014" name="Mol. Plant">
        <title>Chromosome Scale Genome Assembly and Transcriptome Profiling of Nannochloropsis gaditana in Nitrogen Depletion.</title>
        <authorList>
            <person name="Corteggiani Carpinelli E."/>
            <person name="Telatin A."/>
            <person name="Vitulo N."/>
            <person name="Forcato C."/>
            <person name="D'Angelo M."/>
            <person name="Schiavon R."/>
            <person name="Vezzi A."/>
            <person name="Giacometti G.M."/>
            <person name="Morosinotto T."/>
            <person name="Valle G."/>
        </authorList>
    </citation>
    <scope>NUCLEOTIDE SEQUENCE [LARGE SCALE GENOMIC DNA]</scope>
    <source>
        <strain evidence="3 4">B-31</strain>
    </source>
</reference>
<feature type="domain" description="Ketoreductase" evidence="2">
    <location>
        <begin position="253"/>
        <end position="447"/>
    </location>
</feature>
<gene>
    <name evidence="3" type="ORF">Naga_100005g136</name>
</gene>
<evidence type="ECO:0000256" key="1">
    <source>
        <dbReference type="ARBA" id="ARBA00006484"/>
    </source>
</evidence>
<dbReference type="InterPro" id="IPR057326">
    <property type="entry name" value="KR_dom"/>
</dbReference>
<dbReference type="OrthoDB" id="3592703at2759"/>
<evidence type="ECO:0000313" key="4">
    <source>
        <dbReference type="Proteomes" id="UP000019335"/>
    </source>
</evidence>
<comment type="similarity">
    <text evidence="1">Belongs to the short-chain dehydrogenases/reductases (SDR) family.</text>
</comment>
<dbReference type="SUPFAM" id="SSF51735">
    <property type="entry name" value="NAD(P)-binding Rossmann-fold domains"/>
    <property type="match status" value="2"/>
</dbReference>
<protein>
    <submittedName>
        <fullName evidence="3">Short-chain dehydrogenase reductase sdr</fullName>
    </submittedName>
</protein>
<name>W7TXV3_9STRA</name>
<dbReference type="EMBL" id="AZIL01000936">
    <property type="protein sequence ID" value="EWM25456.1"/>
    <property type="molecule type" value="Genomic_DNA"/>
</dbReference>
<accession>W7TXV3</accession>
<dbReference type="Proteomes" id="UP000019335">
    <property type="component" value="Chromosome 11"/>
</dbReference>
<dbReference type="SMART" id="SM00822">
    <property type="entry name" value="PKS_KR"/>
    <property type="match status" value="1"/>
</dbReference>
<dbReference type="InterPro" id="IPR036291">
    <property type="entry name" value="NAD(P)-bd_dom_sf"/>
</dbReference>
<evidence type="ECO:0000259" key="2">
    <source>
        <dbReference type="SMART" id="SM00822"/>
    </source>
</evidence>
<sequence>MPPRQQFQAFKDDFFLKLSQNNILRPWLSKFGLPTPVLLDRGTRNHFAVPPLAGCSVAVIGKQSGDSSHAHQTIKILTQLMSTKLGASVECQENCNKVLVDATWVRSPLDVSSLALHSLRSLAARKLKHGRIVILSSYTPSDILSASLSSGLASLVRSLAKEMGGTGTTVNMVVVRVAPFTLSSQTFASIAWPLAFLLLHESAFISGQKITVELGAGSSGDFCAWLESLTGAANNDTSRTLSPAAEGKLLIGKTCLVTGCSRGIGAAIATRLAAEGARVLGVDVPGACQRLTALMEEVGGTAFSQDLAEEGAERRLRDFVLAEAPAGKLDCLIHNAGVTRDRTLRRMTAEEFEQVVKVNLEAVLRINEAFGLPSHTEGGTKSQLGPVLLNPLGRIVLLSSINGIAGAFGQTNYSFTKAALSGYAHALATVLSTRGPPGITINAIAPGFIETDMTRRMPTLGKFLGRRANALSQGGYPEDIAAATAFLCCEGSGGVSGQTLRVCGLNAVGK</sequence>
<evidence type="ECO:0000313" key="3">
    <source>
        <dbReference type="EMBL" id="EWM25456.1"/>
    </source>
</evidence>
<dbReference type="GO" id="GO:0016616">
    <property type="term" value="F:oxidoreductase activity, acting on the CH-OH group of donors, NAD or NADP as acceptor"/>
    <property type="evidence" value="ECO:0007669"/>
    <property type="project" value="TreeGrafter"/>
</dbReference>
<comment type="caution">
    <text evidence="3">The sequence shown here is derived from an EMBL/GenBank/DDBJ whole genome shotgun (WGS) entry which is preliminary data.</text>
</comment>
<dbReference type="InterPro" id="IPR002347">
    <property type="entry name" value="SDR_fam"/>
</dbReference>
<dbReference type="Gene3D" id="3.40.50.720">
    <property type="entry name" value="NAD(P)-binding Rossmann-like Domain"/>
    <property type="match status" value="2"/>
</dbReference>
<keyword evidence="4" id="KW-1185">Reference proteome</keyword>